<proteinExistence type="predicted"/>
<evidence type="ECO:0000259" key="1">
    <source>
        <dbReference type="PROSITE" id="PS50022"/>
    </source>
</evidence>
<dbReference type="EMBL" id="CP051774">
    <property type="protein sequence ID" value="QJE97053.1"/>
    <property type="molecule type" value="Genomic_DNA"/>
</dbReference>
<reference evidence="3 4" key="1">
    <citation type="submission" date="2020-04" db="EMBL/GenBank/DDBJ databases">
        <title>Luteolibacter sp. G-1-1-1 isolated from soil.</title>
        <authorList>
            <person name="Dahal R.H."/>
        </authorList>
    </citation>
    <scope>NUCLEOTIDE SEQUENCE [LARGE SCALE GENOMIC DNA]</scope>
    <source>
        <strain evidence="3 4">G-1-1-1</strain>
    </source>
</reference>
<organism evidence="3 4">
    <name type="scientific">Luteolibacter luteus</name>
    <dbReference type="NCBI Taxonomy" id="2728835"/>
    <lineage>
        <taxon>Bacteria</taxon>
        <taxon>Pseudomonadati</taxon>
        <taxon>Verrucomicrobiota</taxon>
        <taxon>Verrucomicrobiia</taxon>
        <taxon>Verrucomicrobiales</taxon>
        <taxon>Verrucomicrobiaceae</taxon>
        <taxon>Luteolibacter</taxon>
    </lineage>
</organism>
<feature type="domain" description="Fibronectin type-III" evidence="2">
    <location>
        <begin position="1505"/>
        <end position="1592"/>
    </location>
</feature>
<accession>A0A858RM36</accession>
<sequence length="1806" mass="192017">MHSPRLLHLRHLCLYGSTLLAVVQLALGTSPSGLNGPEPVGPFFNGTFPATAPGDPSGWAVENAFPNLTFTDPMMLAEIPGQSQFLVVGKNGKIWRFPKSSAATMAQRIEVLDHTAKTETSEDQGFYSLAFHPNFSVNGAQGQNKVYVCYSRRAFEGVDDNDRTYWTVSQFTWLPSLGTLDPNSESILISQYDPHRFHNGGATFFGDDGFLYITVGDGGLGGDALDNSQRINVGLFGGMLRIDVNNDPAKSHAIRRQPTEDSLWEINPRPAEWPASFTQGYGIPNTNPFQNAGGSVLEEFYAIGLRSPHSAHFDSQTDEIWVGEVGEGNREELTRVANGSNCQWAYKEGTRNTSKIKPSPLIGTEMIPVHEYDHSVGSSIIGGMRYRGTKWASYLADKVIFGDHVRGRIWSLELTSGAPIVTEMVSSFDTGYKKGLCGFFTDSAGEIYIMNLAGTNSPNGKIMKLALPAISAEPPQLLSQTGVFTNLATLSTAAGVIPYDVPNPLWSDAAAKKRWVILPNNGSFDTPAEDIVFSEEGNWGFPAGTVFVKHFEVSTSASDPSAVKRLETRFLVCTANGGKYGFTYKWNETGTDAELMEHGLEEAYSFTKADNSIEQRLWTFPSRGDCMICHNDTSGQALGFRTAPLNSNYHYAATGRTANQLATLNSLGAFNVTLTATQLANYIEARGLDDQTAPLEHRVRSYLDTNCSHCHQPGGAGDGFDARLGTPLNLQDIINGIPDRYESLGPDGRYVVPGNPSLSAIFVRAGAVDNGDAMPPLAKHMAHANGIAVLRSYIDSLTPSQFVPPLGSGPQARFVRLTSLSGKSRFAAVGEFSILDADGVAIHPGQASVTYTKGGVAATSMPGCLPSEASDGNLGSSTNFWQSYKGTTNAETPAHPHELTFDLGTSREIAGYIYYPRPTSDDGRIFQYKVEYSTDGTNWTTFDSGTWANVATPQTFAPGYNKRATRAQIAGPSQSVARDFDVTVVFDMDVTDFTPSDLQVTGGTVSSLRGSGYYYVASISPASGAANVSVSVPANVVNPQGKGSFASGMVPVTIITDTTAPSDPTGLVATPTLLSVGLSWDASTDDVAVTGYQIRRGATLLATVPGTSYTDSGLDYNTPYTYSVTAVDAAGNVSGAIQISTATLPDLTAPSSPQNLTATPNTGSVELAWAASTDDVGVDAYQITRDNVVVATVQNPGFIDSGLQSGTTYNYKVVALDEANNASEPAMVSSTTLGDSIAPSPPADLAAAPALTSVTLTWLASTDNVEVTGYRVKRGSLTVATVTELSHTDTGLNINTPYEYQVIALDAQGNESTPATVVTATLADTQAPARPLTFTATPSTQSVQLSWTASTDNVEVTGYRVKRGNLTLATVPGLGYTDVDLDPDTSYDYHLIAVDGNGNESLPATLSTSTLADTAAPTTPDSLVAAPSVQSVQLSWGASSDNIAVTGYRILRNGTVIATVQSLAYNDAGLQPDTSYSYQVIAVDAADNASAAATVSTSTLSDSSAPEIPGDLAATPQLMSIQLVWSVPADNVGVTGYEVRRDGQLLATVEDPAYIDTGLQPATAYSYDVRARDAAGNISSPALLGTSTLEDTANPSLPGNLNASPEYHSVALIWDASSDNVGVISYEIWRDAELIGSVLNPSYLDSGLADGTTYVFKVIAVDAAGNKSAAAEVQVETKGFEDWLDENNLPGAVAGDSDGGSLDNLTEYYLGMNPNDSADDLGFRILCVPTPNHWEITFPKLVPRGSFHLHVSESIENIGSPLKRVLTITSEEIEQMTPAERSTHIETITPPGARGFFQLFFEPDAD</sequence>
<dbReference type="RefSeq" id="WP_169455453.1">
    <property type="nucleotide sequence ID" value="NZ_CP051774.1"/>
</dbReference>
<gene>
    <name evidence="3" type="ORF">HHL09_15080</name>
</gene>
<dbReference type="PANTHER" id="PTHR19328:SF75">
    <property type="entry name" value="ALDOSE SUGAR DEHYDROGENASE YLII"/>
    <property type="match status" value="1"/>
</dbReference>
<feature type="domain" description="Fibronectin type-III" evidence="2">
    <location>
        <begin position="1328"/>
        <end position="1414"/>
    </location>
</feature>
<dbReference type="Pfam" id="PF19078">
    <property type="entry name" value="Big_12"/>
    <property type="match status" value="1"/>
</dbReference>
<dbReference type="Pfam" id="PF00754">
    <property type="entry name" value="F5_F8_type_C"/>
    <property type="match status" value="1"/>
</dbReference>
<dbReference type="SMART" id="SM00060">
    <property type="entry name" value="FN3"/>
    <property type="match status" value="7"/>
</dbReference>
<dbReference type="PANTHER" id="PTHR19328">
    <property type="entry name" value="HEDGEHOG-INTERACTING PROTEIN"/>
    <property type="match status" value="1"/>
</dbReference>
<protein>
    <recommendedName>
        <fullName evidence="5">Carbohydrate-binding protein</fullName>
    </recommendedName>
</protein>
<feature type="domain" description="Fibronectin type-III" evidence="2">
    <location>
        <begin position="1238"/>
        <end position="1325"/>
    </location>
</feature>
<dbReference type="Proteomes" id="UP000501812">
    <property type="component" value="Chromosome"/>
</dbReference>
<evidence type="ECO:0008006" key="5">
    <source>
        <dbReference type="Google" id="ProtNLM"/>
    </source>
</evidence>
<dbReference type="InterPro" id="IPR000421">
    <property type="entry name" value="FA58C"/>
</dbReference>
<dbReference type="InterPro" id="IPR036116">
    <property type="entry name" value="FN3_sf"/>
</dbReference>
<dbReference type="InterPro" id="IPR044048">
    <property type="entry name" value="Big_12"/>
</dbReference>
<dbReference type="InterPro" id="IPR003961">
    <property type="entry name" value="FN3_dom"/>
</dbReference>
<evidence type="ECO:0000313" key="4">
    <source>
        <dbReference type="Proteomes" id="UP000501812"/>
    </source>
</evidence>
<dbReference type="InterPro" id="IPR011042">
    <property type="entry name" value="6-blade_b-propeller_TolB-like"/>
</dbReference>
<dbReference type="Gene3D" id="2.60.120.260">
    <property type="entry name" value="Galactose-binding domain-like"/>
    <property type="match status" value="1"/>
</dbReference>
<feature type="domain" description="Fibronectin type-III" evidence="2">
    <location>
        <begin position="1060"/>
        <end position="1147"/>
    </location>
</feature>
<dbReference type="InterPro" id="IPR013783">
    <property type="entry name" value="Ig-like_fold"/>
</dbReference>
<name>A0A858RM36_9BACT</name>
<dbReference type="Gene3D" id="2.60.40.10">
    <property type="entry name" value="Immunoglobulins"/>
    <property type="match status" value="7"/>
</dbReference>
<feature type="domain" description="Fibronectin type-III" evidence="2">
    <location>
        <begin position="1416"/>
        <end position="1503"/>
    </location>
</feature>
<dbReference type="SUPFAM" id="SSF50952">
    <property type="entry name" value="Soluble quinoprotein glucose dehydrogenase"/>
    <property type="match status" value="1"/>
</dbReference>
<dbReference type="KEGG" id="luo:HHL09_15080"/>
<dbReference type="SUPFAM" id="SSF49785">
    <property type="entry name" value="Galactose-binding domain-like"/>
    <property type="match status" value="1"/>
</dbReference>
<dbReference type="Gene3D" id="2.120.10.30">
    <property type="entry name" value="TolB, C-terminal domain"/>
    <property type="match status" value="1"/>
</dbReference>
<feature type="domain" description="F5/8 type C" evidence="1">
    <location>
        <begin position="839"/>
        <end position="1003"/>
    </location>
</feature>
<dbReference type="InterPro" id="IPR012938">
    <property type="entry name" value="Glc/Sorbosone_DH"/>
</dbReference>
<dbReference type="SUPFAM" id="SSF49265">
    <property type="entry name" value="Fibronectin type III"/>
    <property type="match status" value="4"/>
</dbReference>
<evidence type="ECO:0000313" key="3">
    <source>
        <dbReference type="EMBL" id="QJE97053.1"/>
    </source>
</evidence>
<feature type="domain" description="Fibronectin type-III" evidence="2">
    <location>
        <begin position="1149"/>
        <end position="1236"/>
    </location>
</feature>
<dbReference type="InterPro" id="IPR008979">
    <property type="entry name" value="Galactose-bd-like_sf"/>
</dbReference>
<keyword evidence="4" id="KW-1185">Reference proteome</keyword>
<dbReference type="PROSITE" id="PS50022">
    <property type="entry name" value="FA58C_3"/>
    <property type="match status" value="1"/>
</dbReference>
<dbReference type="InterPro" id="IPR011041">
    <property type="entry name" value="Quinoprot_gluc/sorb_DH_b-prop"/>
</dbReference>
<dbReference type="Pfam" id="PF00041">
    <property type="entry name" value="fn3"/>
    <property type="match status" value="2"/>
</dbReference>
<dbReference type="CDD" id="cd00063">
    <property type="entry name" value="FN3"/>
    <property type="match status" value="6"/>
</dbReference>
<dbReference type="PROSITE" id="PS50853">
    <property type="entry name" value="FN3"/>
    <property type="match status" value="6"/>
</dbReference>
<evidence type="ECO:0000259" key="2">
    <source>
        <dbReference type="PROSITE" id="PS50853"/>
    </source>
</evidence>
<dbReference type="Pfam" id="PF07995">
    <property type="entry name" value="GSDH"/>
    <property type="match status" value="2"/>
</dbReference>